<dbReference type="EMBL" id="BARU01017580">
    <property type="protein sequence ID" value="GAH61162.1"/>
    <property type="molecule type" value="Genomic_DNA"/>
</dbReference>
<dbReference type="AlphaFoldDB" id="X1GVH3"/>
<evidence type="ECO:0000313" key="1">
    <source>
        <dbReference type="EMBL" id="GAH61162.1"/>
    </source>
</evidence>
<sequence>MVFEEDRGTIIRITFDIVYPTKQMKTVAMNMSQSDNWSDVGILHLIRKQLKEF</sequence>
<accession>X1GVH3</accession>
<proteinExistence type="predicted"/>
<name>X1GVH3_9ZZZZ</name>
<organism evidence="1">
    <name type="scientific">marine sediment metagenome</name>
    <dbReference type="NCBI Taxonomy" id="412755"/>
    <lineage>
        <taxon>unclassified sequences</taxon>
        <taxon>metagenomes</taxon>
        <taxon>ecological metagenomes</taxon>
    </lineage>
</organism>
<protein>
    <submittedName>
        <fullName evidence="1">Uncharacterized protein</fullName>
    </submittedName>
</protein>
<reference evidence="1" key="1">
    <citation type="journal article" date="2014" name="Front. Microbiol.">
        <title>High frequency of phylogenetically diverse reductive dehalogenase-homologous genes in deep subseafloor sedimentary metagenomes.</title>
        <authorList>
            <person name="Kawai M."/>
            <person name="Futagami T."/>
            <person name="Toyoda A."/>
            <person name="Takaki Y."/>
            <person name="Nishi S."/>
            <person name="Hori S."/>
            <person name="Arai W."/>
            <person name="Tsubouchi T."/>
            <person name="Morono Y."/>
            <person name="Uchiyama I."/>
            <person name="Ito T."/>
            <person name="Fujiyama A."/>
            <person name="Inagaki F."/>
            <person name="Takami H."/>
        </authorList>
    </citation>
    <scope>NUCLEOTIDE SEQUENCE</scope>
    <source>
        <strain evidence="1">Expedition CK06-06</strain>
    </source>
</reference>
<gene>
    <name evidence="1" type="ORF">S03H2_29146</name>
</gene>
<comment type="caution">
    <text evidence="1">The sequence shown here is derived from an EMBL/GenBank/DDBJ whole genome shotgun (WGS) entry which is preliminary data.</text>
</comment>